<dbReference type="Proteomes" id="UP000189911">
    <property type="component" value="Chromosome A"/>
</dbReference>
<feature type="compositionally biased region" description="Polar residues" evidence="1">
    <location>
        <begin position="128"/>
        <end position="154"/>
    </location>
</feature>
<feature type="region of interest" description="Disordered" evidence="1">
    <location>
        <begin position="1"/>
        <end position="26"/>
    </location>
</feature>
<name>A0A1G4ISK6_9SACH</name>
<organism evidence="2 3">
    <name type="scientific">Lachancea nothofagi CBS 11611</name>
    <dbReference type="NCBI Taxonomy" id="1266666"/>
    <lineage>
        <taxon>Eukaryota</taxon>
        <taxon>Fungi</taxon>
        <taxon>Dikarya</taxon>
        <taxon>Ascomycota</taxon>
        <taxon>Saccharomycotina</taxon>
        <taxon>Saccharomycetes</taxon>
        <taxon>Saccharomycetales</taxon>
        <taxon>Saccharomycetaceae</taxon>
        <taxon>Lachancea</taxon>
    </lineage>
</organism>
<evidence type="ECO:0000256" key="1">
    <source>
        <dbReference type="SAM" id="MobiDB-lite"/>
    </source>
</evidence>
<dbReference type="OrthoDB" id="4036555at2759"/>
<feature type="compositionally biased region" description="Polar residues" evidence="1">
    <location>
        <begin position="16"/>
        <end position="25"/>
    </location>
</feature>
<feature type="region of interest" description="Disordered" evidence="1">
    <location>
        <begin position="81"/>
        <end position="106"/>
    </location>
</feature>
<evidence type="ECO:0000313" key="2">
    <source>
        <dbReference type="EMBL" id="SCU79688.1"/>
    </source>
</evidence>
<proteinExistence type="predicted"/>
<reference evidence="3" key="1">
    <citation type="submission" date="2016-03" db="EMBL/GenBank/DDBJ databases">
        <authorList>
            <person name="Devillers Hugo."/>
        </authorList>
    </citation>
    <scope>NUCLEOTIDE SEQUENCE [LARGE SCALE GENOMIC DNA]</scope>
</reference>
<accession>A0A1G4ISK6</accession>
<dbReference type="EMBL" id="LT598449">
    <property type="protein sequence ID" value="SCU79688.1"/>
    <property type="molecule type" value="Genomic_DNA"/>
</dbReference>
<feature type="region of interest" description="Disordered" evidence="1">
    <location>
        <begin position="127"/>
        <end position="164"/>
    </location>
</feature>
<feature type="compositionally biased region" description="Basic and acidic residues" evidence="1">
    <location>
        <begin position="90"/>
        <end position="103"/>
    </location>
</feature>
<protein>
    <submittedName>
        <fullName evidence="2">LANO_0A07184g1_1</fullName>
    </submittedName>
</protein>
<dbReference type="AlphaFoldDB" id="A0A1G4ISK6"/>
<sequence>MNTKSPSKLRRALSGKNVNHRTGSVSPKKITNILAAKLERESPVRKVKKPTDSDANFTFFEQTAVEQKLVAVEYQSLRQDTSSIPLDAENISRQDKKSTRKLQDMSSRLPLADLNVEEHAGTWEFFANSGSPAKSNSASPSRNSRDPQSGSSPLKSVRKLTFDK</sequence>
<evidence type="ECO:0000313" key="3">
    <source>
        <dbReference type="Proteomes" id="UP000189911"/>
    </source>
</evidence>
<keyword evidence="3" id="KW-1185">Reference proteome</keyword>
<gene>
    <name evidence="2" type="ORF">LANO_0A07184G</name>
</gene>